<dbReference type="PANTHER" id="PTHR23112">
    <property type="entry name" value="G PROTEIN-COUPLED RECEPTOR 157-RELATED"/>
    <property type="match status" value="1"/>
</dbReference>
<evidence type="ECO:0000313" key="7">
    <source>
        <dbReference type="Proteomes" id="UP000694555"/>
    </source>
</evidence>
<accession>A0A8C0AZ60</accession>
<evidence type="ECO:0000256" key="4">
    <source>
        <dbReference type="ARBA" id="ARBA00023136"/>
    </source>
</evidence>
<dbReference type="GO" id="GO:0004930">
    <property type="term" value="F:G protein-coupled receptor activity"/>
    <property type="evidence" value="ECO:0007669"/>
    <property type="project" value="TreeGrafter"/>
</dbReference>
<dbReference type="GO" id="GO:0007189">
    <property type="term" value="P:adenylate cyclase-activating G protein-coupled receptor signaling pathway"/>
    <property type="evidence" value="ECO:0007669"/>
    <property type="project" value="TreeGrafter"/>
</dbReference>
<name>A0A8C0AZ60_9AVES</name>
<feature type="transmembrane region" description="Helical" evidence="5">
    <location>
        <begin position="53"/>
        <end position="74"/>
    </location>
</feature>
<sequence>MVPVFCLGNSSNCYQNFSSSLSPHRCLLMHTEIAMPTNEPQTLSGSVCRAMHFYGIGVFLVSFLISFIAILVILSQARGLYKRFVNSTGFLGDQQWAMIKMVEQRVVFYPIAFFCCWAPGKCLPLQPPMFCLLCLNRPISVCLLLVSAGKSMLLATKITAV</sequence>
<reference evidence="6" key="2">
    <citation type="submission" date="2025-09" db="UniProtKB">
        <authorList>
            <consortium name="Ensembl"/>
        </authorList>
    </citation>
    <scope>IDENTIFICATION</scope>
</reference>
<evidence type="ECO:0000256" key="3">
    <source>
        <dbReference type="ARBA" id="ARBA00022989"/>
    </source>
</evidence>
<protein>
    <submittedName>
        <fullName evidence="6">Transmembrane protein 116</fullName>
    </submittedName>
</protein>
<keyword evidence="3 5" id="KW-1133">Transmembrane helix</keyword>
<dbReference type="PANTHER" id="PTHR23112:SF0">
    <property type="entry name" value="TRANSMEMBRANE PROTEIN 116"/>
    <property type="match status" value="1"/>
</dbReference>
<dbReference type="Proteomes" id="UP000694555">
    <property type="component" value="Unplaced"/>
</dbReference>
<evidence type="ECO:0000256" key="2">
    <source>
        <dbReference type="ARBA" id="ARBA00022692"/>
    </source>
</evidence>
<keyword evidence="2 5" id="KW-0812">Transmembrane</keyword>
<evidence type="ECO:0000256" key="5">
    <source>
        <dbReference type="SAM" id="Phobius"/>
    </source>
</evidence>
<organism evidence="6 7">
    <name type="scientific">Buteo japonicus</name>
    <dbReference type="NCBI Taxonomy" id="224669"/>
    <lineage>
        <taxon>Eukaryota</taxon>
        <taxon>Metazoa</taxon>
        <taxon>Chordata</taxon>
        <taxon>Craniata</taxon>
        <taxon>Vertebrata</taxon>
        <taxon>Euteleostomi</taxon>
        <taxon>Archelosauria</taxon>
        <taxon>Archosauria</taxon>
        <taxon>Dinosauria</taxon>
        <taxon>Saurischia</taxon>
        <taxon>Theropoda</taxon>
        <taxon>Coelurosauria</taxon>
        <taxon>Aves</taxon>
        <taxon>Neognathae</taxon>
        <taxon>Neoaves</taxon>
        <taxon>Telluraves</taxon>
        <taxon>Accipitrimorphae</taxon>
        <taxon>Accipitriformes</taxon>
        <taxon>Accipitridae</taxon>
        <taxon>Accipitrinae</taxon>
        <taxon>Buteo</taxon>
    </lineage>
</organism>
<proteinExistence type="predicted"/>
<reference evidence="6" key="1">
    <citation type="submission" date="2025-08" db="UniProtKB">
        <authorList>
            <consortium name="Ensembl"/>
        </authorList>
    </citation>
    <scope>IDENTIFICATION</scope>
</reference>
<dbReference type="AlphaFoldDB" id="A0A8C0AZ60"/>
<comment type="subcellular location">
    <subcellularLocation>
        <location evidence="1">Membrane</location>
        <topology evidence="1">Multi-pass membrane protein</topology>
    </subcellularLocation>
</comment>
<evidence type="ECO:0000256" key="1">
    <source>
        <dbReference type="ARBA" id="ARBA00004141"/>
    </source>
</evidence>
<dbReference type="Ensembl" id="ENSBJAT00000009582.1">
    <property type="protein sequence ID" value="ENSBJAP00000009315.1"/>
    <property type="gene ID" value="ENSBJAG00000006390.1"/>
</dbReference>
<keyword evidence="4 5" id="KW-0472">Membrane</keyword>
<evidence type="ECO:0000313" key="6">
    <source>
        <dbReference type="Ensembl" id="ENSBJAP00000009315.1"/>
    </source>
</evidence>
<dbReference type="GO" id="GO:0005886">
    <property type="term" value="C:plasma membrane"/>
    <property type="evidence" value="ECO:0007669"/>
    <property type="project" value="TreeGrafter"/>
</dbReference>
<keyword evidence="7" id="KW-1185">Reference proteome</keyword>